<protein>
    <submittedName>
        <fullName evidence="5">Beta-1,6-galactofuranosyltransferase</fullName>
    </submittedName>
</protein>
<reference evidence="5 6" key="1">
    <citation type="submission" date="2018-01" db="EMBL/GenBank/DDBJ databases">
        <authorList>
            <person name="Paulsen S."/>
            <person name="Gram L.K."/>
        </authorList>
    </citation>
    <scope>NUCLEOTIDE SEQUENCE [LARGE SCALE GENOMIC DNA]</scope>
    <source>
        <strain evidence="5 6">S2676</strain>
    </source>
</reference>
<dbReference type="PIRSF" id="PIRSF007023">
    <property type="entry name" value="UDP-Galf_transf"/>
    <property type="match status" value="1"/>
</dbReference>
<keyword evidence="2" id="KW-1133">Transmembrane helix</keyword>
<evidence type="ECO:0000259" key="3">
    <source>
        <dbReference type="Pfam" id="PF26334"/>
    </source>
</evidence>
<dbReference type="Pfam" id="PF26337">
    <property type="entry name" value="Gtf3_C"/>
    <property type="match status" value="1"/>
</dbReference>
<dbReference type="Pfam" id="PF26334">
    <property type="entry name" value="Gtf3_N"/>
    <property type="match status" value="1"/>
</dbReference>
<feature type="transmembrane region" description="Helical" evidence="2">
    <location>
        <begin position="43"/>
        <end position="63"/>
    </location>
</feature>
<feature type="domain" description="Glucosyltransferase 3-like C-terminal" evidence="4">
    <location>
        <begin position="173"/>
        <end position="337"/>
    </location>
</feature>
<keyword evidence="2" id="KW-0812">Transmembrane</keyword>
<name>A0A5S3WQD4_9GAMM</name>
<feature type="domain" description="Glucosyltransferase 3-like N-terminal" evidence="3">
    <location>
        <begin position="4"/>
        <end position="147"/>
    </location>
</feature>
<dbReference type="GO" id="GO:0016740">
    <property type="term" value="F:transferase activity"/>
    <property type="evidence" value="ECO:0007669"/>
    <property type="project" value="UniProtKB-KW"/>
</dbReference>
<evidence type="ECO:0000313" key="5">
    <source>
        <dbReference type="EMBL" id="TMP30830.1"/>
    </source>
</evidence>
<dbReference type="InterPro" id="IPR058592">
    <property type="entry name" value="Gtf3_C"/>
</dbReference>
<sequence>MSHKVYIARNYRSKFDAAGKAKMDCETILENNGWKNIGFKQTWIANSVLGTLISALGVSWALLRLKSGSTVCLQYPFNKFYGYCLWGAKLKNSKVLTLVHDVRSLKGKYGHSEKEINMLNKSDQLIVHNDKMRAWFEEQNIQSEITNIEAFDYLHTDNPDAQRTPTDYDKIRVVFAGNMGPFVYELDALERGNFKFDLYGVGYDEKKVKNINNTMLDYKGCFPSDKVIDHIDGDFGLVWYGNTLDTCDGVTGQYLKYNNPHKLSLYLLCEMPIIIWDKAAMADFVEEQGIGFKVSSLRDIKTRLAELTPEQIDQMKQNVQRVKADVQSGQYLTRALERLS</sequence>
<keyword evidence="2" id="KW-0472">Membrane</keyword>
<gene>
    <name evidence="5" type="ORF">CWB99_05715</name>
</gene>
<dbReference type="OrthoDB" id="9790931at2"/>
<dbReference type="Proteomes" id="UP000310249">
    <property type="component" value="Unassembled WGS sequence"/>
</dbReference>
<dbReference type="EMBL" id="PNCI01000010">
    <property type="protein sequence ID" value="TMP30830.1"/>
    <property type="molecule type" value="Genomic_DNA"/>
</dbReference>
<organism evidence="5 6">
    <name type="scientific">Pseudoalteromonas rubra</name>
    <dbReference type="NCBI Taxonomy" id="43658"/>
    <lineage>
        <taxon>Bacteria</taxon>
        <taxon>Pseudomonadati</taxon>
        <taxon>Pseudomonadota</taxon>
        <taxon>Gammaproteobacteria</taxon>
        <taxon>Alteromonadales</taxon>
        <taxon>Pseudoalteromonadaceae</taxon>
        <taxon>Pseudoalteromonas</taxon>
    </lineage>
</organism>
<evidence type="ECO:0000256" key="2">
    <source>
        <dbReference type="SAM" id="Phobius"/>
    </source>
</evidence>
<accession>A0A5S3WQD4</accession>
<dbReference type="Gene3D" id="3.40.50.2000">
    <property type="entry name" value="Glycogen Phosphorylase B"/>
    <property type="match status" value="2"/>
</dbReference>
<dbReference type="RefSeq" id="WP_138550985.1">
    <property type="nucleotide sequence ID" value="NZ_PNCH01000016.1"/>
</dbReference>
<evidence type="ECO:0000313" key="6">
    <source>
        <dbReference type="Proteomes" id="UP000310249"/>
    </source>
</evidence>
<evidence type="ECO:0000259" key="4">
    <source>
        <dbReference type="Pfam" id="PF26337"/>
    </source>
</evidence>
<reference evidence="6" key="2">
    <citation type="submission" date="2019-06" db="EMBL/GenBank/DDBJ databases">
        <title>Co-occurence of chitin degradation, pigmentation and bioactivity in marine Pseudoalteromonas.</title>
        <authorList>
            <person name="Sonnenschein E.C."/>
            <person name="Bech P.K."/>
        </authorList>
    </citation>
    <scope>NUCLEOTIDE SEQUENCE [LARGE SCALE GENOMIC DNA]</scope>
    <source>
        <strain evidence="6">S2676</strain>
    </source>
</reference>
<evidence type="ECO:0000256" key="1">
    <source>
        <dbReference type="ARBA" id="ARBA00022679"/>
    </source>
</evidence>
<dbReference type="AlphaFoldDB" id="A0A5S3WQD4"/>
<keyword evidence="1 5" id="KW-0808">Transferase</keyword>
<comment type="caution">
    <text evidence="5">The sequence shown here is derived from an EMBL/GenBank/DDBJ whole genome shotgun (WGS) entry which is preliminary data.</text>
</comment>
<dbReference type="InterPro" id="IPR058591">
    <property type="entry name" value="Gtf3_N"/>
</dbReference>
<proteinExistence type="predicted"/>